<keyword evidence="8" id="KW-0133">Cell shape</keyword>
<keyword evidence="3" id="KW-1003">Cell membrane</keyword>
<comment type="function">
    <text evidence="21">Peptidoglycan polymerase that is essential for cell division.</text>
</comment>
<feature type="transmembrane region" description="Helical" evidence="22">
    <location>
        <begin position="59"/>
        <end position="77"/>
    </location>
</feature>
<evidence type="ECO:0000256" key="1">
    <source>
        <dbReference type="ARBA" id="ARBA00004651"/>
    </source>
</evidence>
<accession>A0A371B0B7</accession>
<feature type="transmembrane region" description="Helical" evidence="22">
    <location>
        <begin position="113"/>
        <end position="137"/>
    </location>
</feature>
<gene>
    <name evidence="23" type="primary">ftsW</name>
    <name evidence="23" type="ORF">DWV06_00235</name>
</gene>
<keyword evidence="6" id="KW-0808">Transferase</keyword>
<dbReference type="GO" id="GO:0009252">
    <property type="term" value="P:peptidoglycan biosynthetic process"/>
    <property type="evidence" value="ECO:0007669"/>
    <property type="project" value="UniProtKB-KW"/>
</dbReference>
<feature type="transmembrane region" description="Helical" evidence="22">
    <location>
        <begin position="338"/>
        <end position="361"/>
    </location>
</feature>
<sequence length="370" mass="40551">MNLRPSGSSEAKQKKFFDYSLMFIVIFLVCFGLVMLYSTSSYSGQVKHGDPAHYLKKQLAATGLGIVAMIAISKINYHFWKHFALLGYISSIVLSTLVFFIGREVNGSKRWIYLGPISFQPSEFAKLAVILFLAYVISKSAKSMTSISGMIKVILLALPIVGLVGKNNLSSAIIILGIAVVLIFVASPKYKQFIMIAGVGIIFITIFLSIESYRLERLKVWRNPENYEKGYQTLQGLYAIGSGGLFGKGLGESMQKLGFIPEAQNDMIFSIICEELGLFGAVCVIMLFLLLVWRFMVIANNAKDLFGALLVVGVMAHISIQVILNISVVTNTIPNTGIILPFISYGGTSVSFLLAEMGLALSVSNGIRFE</sequence>
<feature type="transmembrane region" description="Helical" evidence="22">
    <location>
        <begin position="169"/>
        <end position="187"/>
    </location>
</feature>
<comment type="caution">
    <text evidence="23">The sequence shown here is derived from an EMBL/GenBank/DDBJ whole genome shotgun (WGS) entry which is preliminary data.</text>
</comment>
<evidence type="ECO:0000256" key="21">
    <source>
        <dbReference type="ARBA" id="ARBA00049966"/>
    </source>
</evidence>
<dbReference type="GO" id="GO:0032153">
    <property type="term" value="C:cell division site"/>
    <property type="evidence" value="ECO:0007669"/>
    <property type="project" value="TreeGrafter"/>
</dbReference>
<evidence type="ECO:0000256" key="11">
    <source>
        <dbReference type="ARBA" id="ARBA00023136"/>
    </source>
</evidence>
<dbReference type="InterPro" id="IPR013437">
    <property type="entry name" value="FtsW"/>
</dbReference>
<evidence type="ECO:0000256" key="6">
    <source>
        <dbReference type="ARBA" id="ARBA00022679"/>
    </source>
</evidence>
<evidence type="ECO:0000256" key="7">
    <source>
        <dbReference type="ARBA" id="ARBA00022692"/>
    </source>
</evidence>
<evidence type="ECO:0000256" key="17">
    <source>
        <dbReference type="ARBA" id="ARBA00041185"/>
    </source>
</evidence>
<dbReference type="RefSeq" id="WP_115480172.1">
    <property type="nucleotide sequence ID" value="NZ_QRCT01000002.1"/>
</dbReference>
<comment type="pathway">
    <text evidence="2">Cell wall biogenesis; peptidoglycan biosynthesis.</text>
</comment>
<evidence type="ECO:0000256" key="15">
    <source>
        <dbReference type="ARBA" id="ARBA00033270"/>
    </source>
</evidence>
<evidence type="ECO:0000256" key="16">
    <source>
        <dbReference type="ARBA" id="ARBA00038053"/>
    </source>
</evidence>
<comment type="catalytic activity">
    <reaction evidence="20">
        <text>[GlcNAc-(1-&gt;4)-Mur2Ac(oyl-L-Ala-gamma-D-Glu-L-Lys-D-Ala-D-Ala)](n)-di-trans,octa-cis-undecaprenyl diphosphate + beta-D-GlcNAc-(1-&gt;4)-Mur2Ac(oyl-L-Ala-gamma-D-Glu-L-Lys-D-Ala-D-Ala)-di-trans,octa-cis-undecaprenyl diphosphate = [GlcNAc-(1-&gt;4)-Mur2Ac(oyl-L-Ala-gamma-D-Glu-L-Lys-D-Ala-D-Ala)](n+1)-di-trans,octa-cis-undecaprenyl diphosphate + di-trans,octa-cis-undecaprenyl diphosphate + H(+)</text>
        <dbReference type="Rhea" id="RHEA:23708"/>
        <dbReference type="Rhea" id="RHEA-COMP:9602"/>
        <dbReference type="Rhea" id="RHEA-COMP:9603"/>
        <dbReference type="ChEBI" id="CHEBI:15378"/>
        <dbReference type="ChEBI" id="CHEBI:58405"/>
        <dbReference type="ChEBI" id="CHEBI:60033"/>
        <dbReference type="ChEBI" id="CHEBI:78435"/>
        <dbReference type="EC" id="2.4.99.28"/>
    </reaction>
</comment>
<evidence type="ECO:0000256" key="10">
    <source>
        <dbReference type="ARBA" id="ARBA00022989"/>
    </source>
</evidence>
<evidence type="ECO:0000256" key="9">
    <source>
        <dbReference type="ARBA" id="ARBA00022984"/>
    </source>
</evidence>
<dbReference type="GO" id="GO:0051301">
    <property type="term" value="P:cell division"/>
    <property type="evidence" value="ECO:0007669"/>
    <property type="project" value="UniProtKB-KW"/>
</dbReference>
<dbReference type="Pfam" id="PF01098">
    <property type="entry name" value="FTSW_RODA_SPOVE"/>
    <property type="match status" value="1"/>
</dbReference>
<dbReference type="Proteomes" id="UP000255036">
    <property type="component" value="Unassembled WGS sequence"/>
</dbReference>
<evidence type="ECO:0000256" key="18">
    <source>
        <dbReference type="ARBA" id="ARBA00041418"/>
    </source>
</evidence>
<dbReference type="GO" id="GO:0071555">
    <property type="term" value="P:cell wall organization"/>
    <property type="evidence" value="ECO:0007669"/>
    <property type="project" value="UniProtKB-KW"/>
</dbReference>
<keyword evidence="7 22" id="KW-0812">Transmembrane</keyword>
<evidence type="ECO:0000256" key="14">
    <source>
        <dbReference type="ARBA" id="ARBA00032370"/>
    </source>
</evidence>
<evidence type="ECO:0000256" key="13">
    <source>
        <dbReference type="ARBA" id="ARBA00023316"/>
    </source>
</evidence>
<comment type="subcellular location">
    <subcellularLocation>
        <location evidence="1">Cell membrane</location>
        <topology evidence="1">Multi-pass membrane protein</topology>
    </subcellularLocation>
</comment>
<evidence type="ECO:0000313" key="24">
    <source>
        <dbReference type="Proteomes" id="UP000255036"/>
    </source>
</evidence>
<evidence type="ECO:0000256" key="3">
    <source>
        <dbReference type="ARBA" id="ARBA00022475"/>
    </source>
</evidence>
<reference evidence="23 24" key="1">
    <citation type="submission" date="2018-07" db="EMBL/GenBank/DDBJ databases">
        <title>Anaerosacharophilus polymeroproducens gen. nov. sp. nov., an anaerobic bacterium isolated from salt field.</title>
        <authorList>
            <person name="Kim W."/>
            <person name="Yang S.-H."/>
            <person name="Oh J."/>
            <person name="Lee J.-H."/>
            <person name="Kwon K.K."/>
        </authorList>
    </citation>
    <scope>NUCLEOTIDE SEQUENCE [LARGE SCALE GENOMIC DNA]</scope>
    <source>
        <strain evidence="23 24">MCWD5</strain>
    </source>
</reference>
<evidence type="ECO:0000256" key="20">
    <source>
        <dbReference type="ARBA" id="ARBA00049902"/>
    </source>
</evidence>
<dbReference type="EMBL" id="QRCT01000002">
    <property type="protein sequence ID" value="RDU25267.1"/>
    <property type="molecule type" value="Genomic_DNA"/>
</dbReference>
<dbReference type="GO" id="GO:0008955">
    <property type="term" value="F:peptidoglycan glycosyltransferase activity"/>
    <property type="evidence" value="ECO:0007669"/>
    <property type="project" value="UniProtKB-EC"/>
</dbReference>
<keyword evidence="5" id="KW-0328">Glycosyltransferase</keyword>
<dbReference type="GO" id="GO:0005886">
    <property type="term" value="C:plasma membrane"/>
    <property type="evidence" value="ECO:0007669"/>
    <property type="project" value="UniProtKB-SubCell"/>
</dbReference>
<feature type="transmembrane region" description="Helical" evidence="22">
    <location>
        <begin position="83"/>
        <end position="101"/>
    </location>
</feature>
<dbReference type="EC" id="2.4.99.28" evidence="19"/>
<keyword evidence="9" id="KW-0573">Peptidoglycan synthesis</keyword>
<feature type="transmembrane region" description="Helical" evidence="22">
    <location>
        <begin position="20"/>
        <end position="38"/>
    </location>
</feature>
<keyword evidence="4" id="KW-0132">Cell division</keyword>
<keyword evidence="13" id="KW-0961">Cell wall biogenesis/degradation</keyword>
<keyword evidence="24" id="KW-1185">Reference proteome</keyword>
<dbReference type="InterPro" id="IPR001182">
    <property type="entry name" value="FtsW/RodA"/>
</dbReference>
<dbReference type="PANTHER" id="PTHR30474">
    <property type="entry name" value="CELL CYCLE PROTEIN"/>
    <property type="match status" value="1"/>
</dbReference>
<dbReference type="NCBIfam" id="TIGR02614">
    <property type="entry name" value="ftsW"/>
    <property type="match status" value="1"/>
</dbReference>
<evidence type="ECO:0000256" key="2">
    <source>
        <dbReference type="ARBA" id="ARBA00004752"/>
    </source>
</evidence>
<evidence type="ECO:0000313" key="23">
    <source>
        <dbReference type="EMBL" id="RDU25267.1"/>
    </source>
</evidence>
<evidence type="ECO:0000256" key="12">
    <source>
        <dbReference type="ARBA" id="ARBA00023306"/>
    </source>
</evidence>
<keyword evidence="11 22" id="KW-0472">Membrane</keyword>
<evidence type="ECO:0000256" key="19">
    <source>
        <dbReference type="ARBA" id="ARBA00044770"/>
    </source>
</evidence>
<dbReference type="GO" id="GO:0015648">
    <property type="term" value="F:lipid-linked peptidoglycan transporter activity"/>
    <property type="evidence" value="ECO:0007669"/>
    <property type="project" value="TreeGrafter"/>
</dbReference>
<name>A0A371B0B7_9FIRM</name>
<feature type="transmembrane region" description="Helical" evidence="22">
    <location>
        <begin position="193"/>
        <end position="210"/>
    </location>
</feature>
<feature type="transmembrane region" description="Helical" evidence="22">
    <location>
        <begin position="143"/>
        <end position="164"/>
    </location>
</feature>
<evidence type="ECO:0000256" key="8">
    <source>
        <dbReference type="ARBA" id="ARBA00022960"/>
    </source>
</evidence>
<dbReference type="OrthoDB" id="9812661at2"/>
<evidence type="ECO:0000256" key="22">
    <source>
        <dbReference type="SAM" id="Phobius"/>
    </source>
</evidence>
<comment type="similarity">
    <text evidence="16">Belongs to the SEDS family. FtsW subfamily.</text>
</comment>
<evidence type="ECO:0000256" key="4">
    <source>
        <dbReference type="ARBA" id="ARBA00022618"/>
    </source>
</evidence>
<keyword evidence="10 22" id="KW-1133">Transmembrane helix</keyword>
<proteinExistence type="inferred from homology"/>
<evidence type="ECO:0000256" key="5">
    <source>
        <dbReference type="ARBA" id="ARBA00022676"/>
    </source>
</evidence>
<protein>
    <recommendedName>
        <fullName evidence="17">Probable peptidoglycan glycosyltransferase FtsW</fullName>
        <ecNumber evidence="19">2.4.99.28</ecNumber>
    </recommendedName>
    <alternativeName>
        <fullName evidence="18">Cell division protein FtsW</fullName>
    </alternativeName>
    <alternativeName>
        <fullName evidence="15">Cell wall polymerase</fullName>
    </alternativeName>
    <alternativeName>
        <fullName evidence="14">Peptidoglycan polymerase</fullName>
    </alternativeName>
</protein>
<dbReference type="GO" id="GO:0008360">
    <property type="term" value="P:regulation of cell shape"/>
    <property type="evidence" value="ECO:0007669"/>
    <property type="project" value="UniProtKB-KW"/>
</dbReference>
<organism evidence="23 24">
    <name type="scientific">Anaerosacchariphilus polymeriproducens</name>
    <dbReference type="NCBI Taxonomy" id="1812858"/>
    <lineage>
        <taxon>Bacteria</taxon>
        <taxon>Bacillati</taxon>
        <taxon>Bacillota</taxon>
        <taxon>Clostridia</taxon>
        <taxon>Lachnospirales</taxon>
        <taxon>Lachnospiraceae</taxon>
        <taxon>Anaerosacchariphilus</taxon>
    </lineage>
</organism>
<keyword evidence="12" id="KW-0131">Cell cycle</keyword>
<dbReference type="AlphaFoldDB" id="A0A371B0B7"/>
<feature type="transmembrane region" description="Helical" evidence="22">
    <location>
        <begin position="305"/>
        <end position="326"/>
    </location>
</feature>
<feature type="transmembrane region" description="Helical" evidence="22">
    <location>
        <begin position="267"/>
        <end position="293"/>
    </location>
</feature>
<dbReference type="PANTHER" id="PTHR30474:SF2">
    <property type="entry name" value="PEPTIDOGLYCAN GLYCOSYLTRANSFERASE FTSW-RELATED"/>
    <property type="match status" value="1"/>
</dbReference>